<feature type="compositionally biased region" description="Basic residues" evidence="6">
    <location>
        <begin position="212"/>
        <end position="223"/>
    </location>
</feature>
<comment type="similarity">
    <text evidence="5">Belongs to the vestigial family.</text>
</comment>
<evidence type="ECO:0000256" key="1">
    <source>
        <dbReference type="ARBA" id="ARBA00004123"/>
    </source>
</evidence>
<keyword evidence="3" id="KW-0804">Transcription</keyword>
<name>A0A7J5YP39_DISMA</name>
<feature type="compositionally biased region" description="Low complexity" evidence="6">
    <location>
        <begin position="194"/>
        <end position="210"/>
    </location>
</feature>
<evidence type="ECO:0008006" key="9">
    <source>
        <dbReference type="Google" id="ProtNLM"/>
    </source>
</evidence>
<evidence type="ECO:0000256" key="2">
    <source>
        <dbReference type="ARBA" id="ARBA00023015"/>
    </source>
</evidence>
<keyword evidence="2" id="KW-0805">Transcription regulation</keyword>
<comment type="caution">
    <text evidence="7">The sequence shown here is derived from an EMBL/GenBank/DDBJ whole genome shotgun (WGS) entry which is preliminary data.</text>
</comment>
<keyword evidence="8" id="KW-1185">Reference proteome</keyword>
<keyword evidence="4" id="KW-0539">Nucleus</keyword>
<evidence type="ECO:0000256" key="5">
    <source>
        <dbReference type="ARBA" id="ARBA00025784"/>
    </source>
</evidence>
<evidence type="ECO:0000256" key="3">
    <source>
        <dbReference type="ARBA" id="ARBA00023163"/>
    </source>
</evidence>
<evidence type="ECO:0000313" key="8">
    <source>
        <dbReference type="Proteomes" id="UP000518266"/>
    </source>
</evidence>
<proteinExistence type="inferred from homology"/>
<evidence type="ECO:0000256" key="4">
    <source>
        <dbReference type="ARBA" id="ARBA00023242"/>
    </source>
</evidence>
<gene>
    <name evidence="7" type="ORF">F7725_019926</name>
</gene>
<evidence type="ECO:0000313" key="7">
    <source>
        <dbReference type="EMBL" id="KAF3850207.1"/>
    </source>
</evidence>
<evidence type="ECO:0000256" key="6">
    <source>
        <dbReference type="SAM" id="MobiDB-lite"/>
    </source>
</evidence>
<feature type="compositionally biased region" description="Low complexity" evidence="6">
    <location>
        <begin position="159"/>
        <end position="183"/>
    </location>
</feature>
<reference evidence="7 8" key="1">
    <citation type="submission" date="2020-03" db="EMBL/GenBank/DDBJ databases">
        <title>Dissostichus mawsoni Genome sequencing and assembly.</title>
        <authorList>
            <person name="Park H."/>
        </authorList>
    </citation>
    <scope>NUCLEOTIDE SEQUENCE [LARGE SCALE GENOMIC DNA]</scope>
    <source>
        <strain evidence="7">DM0001</strain>
        <tissue evidence="7">Muscle</tissue>
    </source>
</reference>
<dbReference type="PANTHER" id="PTHR15950">
    <property type="entry name" value="TRANSCRIPTION COFACTOR VESTIGIAL-LIKE PROTEIN"/>
    <property type="match status" value="1"/>
</dbReference>
<dbReference type="InterPro" id="IPR011520">
    <property type="entry name" value="Vg_fam"/>
</dbReference>
<dbReference type="GO" id="GO:0006355">
    <property type="term" value="P:regulation of DNA-templated transcription"/>
    <property type="evidence" value="ECO:0007669"/>
    <property type="project" value="InterPro"/>
</dbReference>
<dbReference type="EMBL" id="JAAKFY010000011">
    <property type="protein sequence ID" value="KAF3850207.1"/>
    <property type="molecule type" value="Genomic_DNA"/>
</dbReference>
<feature type="region of interest" description="Disordered" evidence="6">
    <location>
        <begin position="269"/>
        <end position="290"/>
    </location>
</feature>
<comment type="subcellular location">
    <subcellularLocation>
        <location evidence="1">Nucleus</location>
    </subcellularLocation>
</comment>
<dbReference type="Pfam" id="PF07545">
    <property type="entry name" value="Vg_Tdu"/>
    <property type="match status" value="1"/>
</dbReference>
<dbReference type="PANTHER" id="PTHR15950:SF15">
    <property type="entry name" value="PROTEIN VESTIGIAL"/>
    <property type="match status" value="1"/>
</dbReference>
<dbReference type="OrthoDB" id="10069705at2759"/>
<accession>A0A7J5YP39</accession>
<dbReference type="Proteomes" id="UP000518266">
    <property type="component" value="Unassembled WGS sequence"/>
</dbReference>
<feature type="region of interest" description="Disordered" evidence="6">
    <location>
        <begin position="159"/>
        <end position="240"/>
    </location>
</feature>
<dbReference type="GO" id="GO:0005634">
    <property type="term" value="C:nucleus"/>
    <property type="evidence" value="ECO:0007669"/>
    <property type="project" value="UniProtKB-SubCell"/>
</dbReference>
<protein>
    <recommendedName>
        <fullName evidence="9">Transcription cofactor vestigial-like protein 2</fullName>
    </recommendedName>
</protein>
<sequence>MIGWREASGWVFFGGREGEEGDPLSAHSRVQVRKEPHRDPLHGRDYRFLSGRSDSLNDSRFFSVILFAMSCLDVMYQVFGPQPYFSSYSPYHHQKLALYTKMQDPQDSRLGPPAIKEEDKELPPGAEYLSSRCVLFTYFQGDISAVVDEHFSRALSHTPAYPASSSHKAPSSSLGSALSSPHSELSFPGEPYASSSSLHSHLHQPSPDSWHPSHHHHHHHHHPYSLGGAIGSQGSAYPRPGVHEMYSTAFDPRYGSLLVPSVRNHHRMTSGSSVASASPCDLGGKGESGTSSWSGAFTGAEIGLNMDTGLQAQDKSKDFSVLRRTLQQQQQLIVDTKRAWKQKWTHGGTRETDLDGCAQRQDSLLGTDGQRHVLSKNSKDKRLKDLAGLASLGQLGNRHWESCGWRKGRVGVEKGRTARIWQTEKSPNTLVYMEYWFN</sequence>
<feature type="non-terminal residue" evidence="7">
    <location>
        <position position="438"/>
    </location>
</feature>
<organism evidence="7 8">
    <name type="scientific">Dissostichus mawsoni</name>
    <name type="common">Antarctic cod</name>
    <dbReference type="NCBI Taxonomy" id="36200"/>
    <lineage>
        <taxon>Eukaryota</taxon>
        <taxon>Metazoa</taxon>
        <taxon>Chordata</taxon>
        <taxon>Craniata</taxon>
        <taxon>Vertebrata</taxon>
        <taxon>Euteleostomi</taxon>
        <taxon>Actinopterygii</taxon>
        <taxon>Neopterygii</taxon>
        <taxon>Teleostei</taxon>
        <taxon>Neoteleostei</taxon>
        <taxon>Acanthomorphata</taxon>
        <taxon>Eupercaria</taxon>
        <taxon>Perciformes</taxon>
        <taxon>Notothenioidei</taxon>
        <taxon>Nototheniidae</taxon>
        <taxon>Dissostichus</taxon>
    </lineage>
</organism>
<dbReference type="AlphaFoldDB" id="A0A7J5YP39"/>